<comment type="caution">
    <text evidence="6">The sequence shown here is derived from an EMBL/GenBank/DDBJ whole genome shotgun (WGS) entry which is preliminary data.</text>
</comment>
<dbReference type="CDD" id="cd08551">
    <property type="entry name" value="Fe-ADH"/>
    <property type="match status" value="1"/>
</dbReference>
<dbReference type="AlphaFoldDB" id="A0A226BX06"/>
<gene>
    <name evidence="6" type="ORF">CDO51_08090</name>
</gene>
<dbReference type="FunFam" id="3.40.50.1970:FF:000003">
    <property type="entry name" value="Alcohol dehydrogenase, iron-containing"/>
    <property type="match status" value="1"/>
</dbReference>
<dbReference type="PROSITE" id="PS00913">
    <property type="entry name" value="ADH_IRON_1"/>
    <property type="match status" value="1"/>
</dbReference>
<dbReference type="Gene3D" id="1.20.1090.10">
    <property type="entry name" value="Dehydroquinate synthase-like - alpha domain"/>
    <property type="match status" value="1"/>
</dbReference>
<evidence type="ECO:0000256" key="3">
    <source>
        <dbReference type="ARBA" id="ARBA00023027"/>
    </source>
</evidence>
<evidence type="ECO:0000313" key="7">
    <source>
        <dbReference type="Proteomes" id="UP000214588"/>
    </source>
</evidence>
<keyword evidence="3" id="KW-0520">NAD</keyword>
<dbReference type="RefSeq" id="WP_089023776.1">
    <property type="nucleotide sequence ID" value="NZ_NIQC01000016.1"/>
</dbReference>
<dbReference type="InterPro" id="IPR001670">
    <property type="entry name" value="ADH_Fe/GldA"/>
</dbReference>
<feature type="domain" description="Alcohol dehydrogenase iron-type/glycerol dehydrogenase GldA" evidence="4">
    <location>
        <begin position="15"/>
        <end position="188"/>
    </location>
</feature>
<dbReference type="FunFam" id="1.20.1090.10:FF:000001">
    <property type="entry name" value="Aldehyde-alcohol dehydrogenase"/>
    <property type="match status" value="1"/>
</dbReference>
<proteinExistence type="inferred from homology"/>
<evidence type="ECO:0000256" key="2">
    <source>
        <dbReference type="ARBA" id="ARBA00023002"/>
    </source>
</evidence>
<organism evidence="6 7">
    <name type="scientific">Natranaerobius trueperi</name>
    <dbReference type="NCBI Taxonomy" id="759412"/>
    <lineage>
        <taxon>Bacteria</taxon>
        <taxon>Bacillati</taxon>
        <taxon>Bacillota</taxon>
        <taxon>Clostridia</taxon>
        <taxon>Natranaerobiales</taxon>
        <taxon>Natranaerobiaceae</taxon>
        <taxon>Natranaerobius</taxon>
    </lineage>
</organism>
<sequence>MLRFEQMQQNEFVLPTKIKHGLGIIKDINQDVQELGVSKPLIVADQGVINAGLLEPIKKSLSEANIPFAIYDGVQADPDLNVVAKGTKTYNQENCDGLIAVGGGSSMDTAKAIGVEASHDGEGTVVEYEAAEGKKPLTKRIPPLVTVPTTAGTGSEVTLWAVIKDPEREFKFNTGGPLIAAYRAIIDPELHVSMPPAITAGTGMDALCHAIECYTCHYSQPTTDAAALLAIEYAGKYLRRAVGNGQDIEARYGMAMSAMLAGISYGSDSAGAVHAMTQTLGGIISVPHGQAVAATLAPAMEYNWIGEPHKFARIAQALGVDTHGMDLHEAARASVDAVYQLVEDIDVPTLGDLGVSEDMIPRLAKEAYNDPQTVGNPRDIDVKGYEQIYRSCF</sequence>
<dbReference type="InterPro" id="IPR018211">
    <property type="entry name" value="ADH_Fe_CS"/>
</dbReference>
<dbReference type="GO" id="GO:0046872">
    <property type="term" value="F:metal ion binding"/>
    <property type="evidence" value="ECO:0007669"/>
    <property type="project" value="InterPro"/>
</dbReference>
<dbReference type="PANTHER" id="PTHR11496">
    <property type="entry name" value="ALCOHOL DEHYDROGENASE"/>
    <property type="match status" value="1"/>
</dbReference>
<dbReference type="Gene3D" id="3.40.50.1970">
    <property type="match status" value="1"/>
</dbReference>
<dbReference type="SUPFAM" id="SSF56796">
    <property type="entry name" value="Dehydroquinate synthase-like"/>
    <property type="match status" value="1"/>
</dbReference>
<dbReference type="Pfam" id="PF00465">
    <property type="entry name" value="Fe-ADH"/>
    <property type="match status" value="1"/>
</dbReference>
<name>A0A226BX06_9FIRM</name>
<dbReference type="OrthoDB" id="9804734at2"/>
<evidence type="ECO:0000256" key="1">
    <source>
        <dbReference type="ARBA" id="ARBA00007358"/>
    </source>
</evidence>
<dbReference type="Proteomes" id="UP000214588">
    <property type="component" value="Unassembled WGS sequence"/>
</dbReference>
<keyword evidence="2" id="KW-0560">Oxidoreductase</keyword>
<dbReference type="InterPro" id="IPR039697">
    <property type="entry name" value="Alcohol_dehydrogenase_Fe"/>
</dbReference>
<dbReference type="PANTHER" id="PTHR11496:SF102">
    <property type="entry name" value="ALCOHOL DEHYDROGENASE 4"/>
    <property type="match status" value="1"/>
</dbReference>
<evidence type="ECO:0000313" key="6">
    <source>
        <dbReference type="EMBL" id="OWZ83553.1"/>
    </source>
</evidence>
<comment type="similarity">
    <text evidence="1">Belongs to the iron-containing alcohol dehydrogenase family.</text>
</comment>
<dbReference type="Pfam" id="PF25137">
    <property type="entry name" value="ADH_Fe_C"/>
    <property type="match status" value="1"/>
</dbReference>
<feature type="domain" description="Fe-containing alcohol dehydrogenase-like C-terminal" evidence="5">
    <location>
        <begin position="199"/>
        <end position="391"/>
    </location>
</feature>
<keyword evidence="7" id="KW-1185">Reference proteome</keyword>
<dbReference type="EMBL" id="NIQC01000016">
    <property type="protein sequence ID" value="OWZ83553.1"/>
    <property type="molecule type" value="Genomic_DNA"/>
</dbReference>
<dbReference type="GO" id="GO:0004022">
    <property type="term" value="F:alcohol dehydrogenase (NAD+) activity"/>
    <property type="evidence" value="ECO:0007669"/>
    <property type="project" value="TreeGrafter"/>
</dbReference>
<dbReference type="InterPro" id="IPR056798">
    <property type="entry name" value="ADH_Fe_C"/>
</dbReference>
<protein>
    <submittedName>
        <fullName evidence="6">Alcohol dehydrogenase</fullName>
    </submittedName>
</protein>
<reference evidence="6 7" key="1">
    <citation type="submission" date="2017-06" db="EMBL/GenBank/DDBJ databases">
        <title>Draft Genome Sequence of Natranaerobius trueperi halophilic, alkalithermophilic bacteria from soda lakes.</title>
        <authorList>
            <person name="Zhao B."/>
        </authorList>
    </citation>
    <scope>NUCLEOTIDE SEQUENCE [LARGE SCALE GENOMIC DNA]</scope>
    <source>
        <strain evidence="6 7">DSM 18760</strain>
    </source>
</reference>
<accession>A0A226BX06</accession>
<evidence type="ECO:0000259" key="5">
    <source>
        <dbReference type="Pfam" id="PF25137"/>
    </source>
</evidence>
<evidence type="ECO:0000259" key="4">
    <source>
        <dbReference type="Pfam" id="PF00465"/>
    </source>
</evidence>